<evidence type="ECO:0000313" key="2">
    <source>
        <dbReference type="Proteomes" id="UP000805704"/>
    </source>
</evidence>
<organism evidence="1 2">
    <name type="scientific">Nibea albiflora</name>
    <name type="common">Yellow drum</name>
    <name type="synonym">Corvina albiflora</name>
    <dbReference type="NCBI Taxonomy" id="240163"/>
    <lineage>
        <taxon>Eukaryota</taxon>
        <taxon>Metazoa</taxon>
        <taxon>Chordata</taxon>
        <taxon>Craniata</taxon>
        <taxon>Vertebrata</taxon>
        <taxon>Euteleostomi</taxon>
        <taxon>Actinopterygii</taxon>
        <taxon>Neopterygii</taxon>
        <taxon>Teleostei</taxon>
        <taxon>Neoteleostei</taxon>
        <taxon>Acanthomorphata</taxon>
        <taxon>Eupercaria</taxon>
        <taxon>Sciaenidae</taxon>
        <taxon>Nibea</taxon>
    </lineage>
</organism>
<accession>A0ACB7EU44</accession>
<keyword evidence="2" id="KW-1185">Reference proteome</keyword>
<protein>
    <submittedName>
        <fullName evidence="1">Uncharacterized protein</fullName>
    </submittedName>
</protein>
<proteinExistence type="predicted"/>
<gene>
    <name evidence="1" type="ORF">GBF38_001732</name>
</gene>
<evidence type="ECO:0000313" key="1">
    <source>
        <dbReference type="EMBL" id="KAG8005753.1"/>
    </source>
</evidence>
<comment type="caution">
    <text evidence="1">The sequence shown here is derived from an EMBL/GenBank/DDBJ whole genome shotgun (WGS) entry which is preliminary data.</text>
</comment>
<sequence>MEGNLCNTLRRELQQAAEHRAPNKQESWSNITSVSPAGTAYSQTGETSSTKLKPDPITGFGNRYGMPPDEKRSGRAGITPRGSERLLPGAPTGLTVSNTDSAFVLRGDREILGIPGKPSKHQGGGYP</sequence>
<dbReference type="EMBL" id="CM024810">
    <property type="protein sequence ID" value="KAG8005753.1"/>
    <property type="molecule type" value="Genomic_DNA"/>
</dbReference>
<dbReference type="Proteomes" id="UP000805704">
    <property type="component" value="Chromosome 22"/>
</dbReference>
<name>A0ACB7EU44_NIBAL</name>
<reference evidence="1" key="1">
    <citation type="submission" date="2020-04" db="EMBL/GenBank/DDBJ databases">
        <title>A chromosome-scale assembly and high-density genetic map of the yellow drum (Nibea albiflora) genome.</title>
        <authorList>
            <person name="Xu D."/>
            <person name="Zhang W."/>
            <person name="Chen R."/>
            <person name="Tan P."/>
            <person name="Wang L."/>
            <person name="Song H."/>
            <person name="Tian L."/>
            <person name="Zhu Q."/>
            <person name="Wang B."/>
        </authorList>
    </citation>
    <scope>NUCLEOTIDE SEQUENCE</scope>
    <source>
        <strain evidence="1">ZJHYS-2018</strain>
    </source>
</reference>